<keyword evidence="2" id="KW-1185">Reference proteome</keyword>
<dbReference type="Proteomes" id="UP000189701">
    <property type="component" value="Unplaced"/>
</dbReference>
<protein>
    <submittedName>
        <fullName evidence="3">Uncharacterized protein LOC104225206</fullName>
    </submittedName>
</protein>
<reference evidence="2" key="1">
    <citation type="journal article" date="2013" name="Genome Biol.">
        <title>Reference genomes and transcriptomes of Nicotiana sylvestris and Nicotiana tomentosiformis.</title>
        <authorList>
            <person name="Sierro N."/>
            <person name="Battey J.N."/>
            <person name="Ouadi S."/>
            <person name="Bovet L."/>
            <person name="Goepfert S."/>
            <person name="Bakaher N."/>
            <person name="Peitsch M.C."/>
            <person name="Ivanov N.V."/>
        </authorList>
    </citation>
    <scope>NUCLEOTIDE SEQUENCE [LARGE SCALE GENOMIC DNA]</scope>
</reference>
<feature type="compositionally biased region" description="Basic and acidic residues" evidence="1">
    <location>
        <begin position="108"/>
        <end position="121"/>
    </location>
</feature>
<accession>A0A1U7WDE8</accession>
<dbReference type="AlphaFoldDB" id="A0A1U7WDE8"/>
<proteinExistence type="predicted"/>
<organism evidence="2 3">
    <name type="scientific">Nicotiana sylvestris</name>
    <name type="common">Wood tobacco</name>
    <name type="synonym">South American tobacco</name>
    <dbReference type="NCBI Taxonomy" id="4096"/>
    <lineage>
        <taxon>Eukaryota</taxon>
        <taxon>Viridiplantae</taxon>
        <taxon>Streptophyta</taxon>
        <taxon>Embryophyta</taxon>
        <taxon>Tracheophyta</taxon>
        <taxon>Spermatophyta</taxon>
        <taxon>Magnoliopsida</taxon>
        <taxon>eudicotyledons</taxon>
        <taxon>Gunneridae</taxon>
        <taxon>Pentapetalae</taxon>
        <taxon>asterids</taxon>
        <taxon>lamiids</taxon>
        <taxon>Solanales</taxon>
        <taxon>Solanaceae</taxon>
        <taxon>Nicotianoideae</taxon>
        <taxon>Nicotianeae</taxon>
        <taxon>Nicotiana</taxon>
    </lineage>
</organism>
<gene>
    <name evidence="3" type="primary">LOC104225206</name>
</gene>
<feature type="compositionally biased region" description="Acidic residues" evidence="1">
    <location>
        <begin position="98"/>
        <end position="107"/>
    </location>
</feature>
<dbReference type="RefSeq" id="XP_009775276.1">
    <property type="nucleotide sequence ID" value="XM_009776974.1"/>
</dbReference>
<name>A0A1U7WDE8_NICSY</name>
<evidence type="ECO:0000256" key="1">
    <source>
        <dbReference type="SAM" id="MobiDB-lite"/>
    </source>
</evidence>
<reference evidence="3" key="2">
    <citation type="submission" date="2025-08" db="UniProtKB">
        <authorList>
            <consortium name="RefSeq"/>
        </authorList>
    </citation>
    <scope>IDENTIFICATION</scope>
    <source>
        <tissue evidence="3">Leaf</tissue>
    </source>
</reference>
<sequence length="121" mass="14097">MQATQVCYVPYPSTKKDKDDLVAVLKVKPRDVIELPDETITSTQELTLLFQVEEVEVHLIDMNFTTDENIILHDPNRDVIEMVEPIDDGLLIENQEFEEECSEDECETKDFSYRHQEQGYS</sequence>
<evidence type="ECO:0000313" key="3">
    <source>
        <dbReference type="RefSeq" id="XP_009775276.1"/>
    </source>
</evidence>
<feature type="region of interest" description="Disordered" evidence="1">
    <location>
        <begin position="98"/>
        <end position="121"/>
    </location>
</feature>
<evidence type="ECO:0000313" key="2">
    <source>
        <dbReference type="Proteomes" id="UP000189701"/>
    </source>
</evidence>